<sequence length="753" mass="84253">MEEAPAQLYIGSDTEDSDIVSEASDATGDSWAVLNQPEDEDEDEEIDESEENESEETEGEASGEEDLPEPGFLRQADAPGPPEVPQTRLFQQNQEVLELCRSQTIFQYVLLAVLALLLFRGLTAPSRAELIDEPEAQYLRVLQERAAWESNYSQLQQLWFDCRRQVDAIHEPAASCGGRTEGCTARLAKLEGDYEKLADQCAKQEDDLRWTSGGGGVLSEARAERSQAFAELQLEDEQGLVALDVGCVRRLARLVAMSKAQVVVSSTWGKDPALYEHLLSSLQRLGGDALRNAVVDVTPRGSLGRGFEILQWLEASKPPDGGAWRAAILEDSEGHFASIEAAGLGACLVKTQLGPELEEGLTEEAAEKALKLLKEAEAQADATGTHGRRDVGTASRELKAWNDRGTEVVAGEAFGDFDPLVFPGQMAREAKECARNQARLEEEVESLRSSEEGCEEGWSSCRERLAEELHTQTELRRETSACKQSFEQMLQSCGDEKDTEAYRDQLEGEVTTLRAQQLATQQRYAQLNAALTEAQELRRAENADWKQKHEKLRAELAESQQIRQEAEERAEALKQEAEYLKRKLHGEQQGEHPWWFHQVEDFRKRMREEWLRHAQKQGNPYLKEWLDHARKETEDVADRLREKYEHARRKGVGRSGCSRQASADSRPSADGAPIGKGPPKAAVEFKTLVLTPSVWQNQRPRFVGHISLEPVEGQEKPRVFLRPKSGAEFRLWPDSPKGALQWLSLSAAPEEGF</sequence>
<organism evidence="3 4">
    <name type="scientific">Effrenium voratum</name>
    <dbReference type="NCBI Taxonomy" id="2562239"/>
    <lineage>
        <taxon>Eukaryota</taxon>
        <taxon>Sar</taxon>
        <taxon>Alveolata</taxon>
        <taxon>Dinophyceae</taxon>
        <taxon>Suessiales</taxon>
        <taxon>Symbiodiniaceae</taxon>
        <taxon>Effrenium</taxon>
    </lineage>
</organism>
<dbReference type="AlphaFoldDB" id="A0AA36HUW5"/>
<name>A0AA36HUW5_9DINO</name>
<evidence type="ECO:0000313" key="4">
    <source>
        <dbReference type="Proteomes" id="UP001178507"/>
    </source>
</evidence>
<dbReference type="EMBL" id="CAUJNA010000340">
    <property type="protein sequence ID" value="CAJ1375799.1"/>
    <property type="molecule type" value="Genomic_DNA"/>
</dbReference>
<comment type="caution">
    <text evidence="3">The sequence shown here is derived from an EMBL/GenBank/DDBJ whole genome shotgun (WGS) entry which is preliminary data.</text>
</comment>
<protein>
    <submittedName>
        <fullName evidence="3">Uncharacterized protein</fullName>
    </submittedName>
</protein>
<reference evidence="3" key="1">
    <citation type="submission" date="2023-08" db="EMBL/GenBank/DDBJ databases">
        <authorList>
            <person name="Chen Y."/>
            <person name="Shah S."/>
            <person name="Dougan E. K."/>
            <person name="Thang M."/>
            <person name="Chan C."/>
        </authorList>
    </citation>
    <scope>NUCLEOTIDE SEQUENCE</scope>
</reference>
<feature type="region of interest" description="Disordered" evidence="2">
    <location>
        <begin position="1"/>
        <end position="86"/>
    </location>
</feature>
<evidence type="ECO:0000256" key="1">
    <source>
        <dbReference type="SAM" id="Coils"/>
    </source>
</evidence>
<feature type="compositionally biased region" description="Acidic residues" evidence="2">
    <location>
        <begin position="37"/>
        <end position="68"/>
    </location>
</feature>
<evidence type="ECO:0000256" key="2">
    <source>
        <dbReference type="SAM" id="MobiDB-lite"/>
    </source>
</evidence>
<evidence type="ECO:0000313" key="3">
    <source>
        <dbReference type="EMBL" id="CAJ1375799.1"/>
    </source>
</evidence>
<keyword evidence="1" id="KW-0175">Coiled coil</keyword>
<feature type="coiled-coil region" evidence="1">
    <location>
        <begin position="524"/>
        <end position="583"/>
    </location>
</feature>
<keyword evidence="4" id="KW-1185">Reference proteome</keyword>
<feature type="region of interest" description="Disordered" evidence="2">
    <location>
        <begin position="646"/>
        <end position="678"/>
    </location>
</feature>
<dbReference type="Pfam" id="PF18143">
    <property type="entry name" value="HAD_SAK_2"/>
    <property type="match status" value="1"/>
</dbReference>
<dbReference type="Proteomes" id="UP001178507">
    <property type="component" value="Unassembled WGS sequence"/>
</dbReference>
<proteinExistence type="predicted"/>
<accession>A0AA36HUW5</accession>
<gene>
    <name evidence="3" type="ORF">EVOR1521_LOCUS4996</name>
</gene>